<dbReference type="RefSeq" id="WP_149368751.1">
    <property type="nucleotide sequence ID" value="NZ_CP043550.1"/>
</dbReference>
<sequence length="264" mass="30188">MSSKDLPQSPLHLERELAKLVEFMLDTVYKRFVNQGLSKTTQKEENEFSTVEDAYSSSWQRKAKDISKKLDKQFNDKRLKDAVTKILSKANNYNYAQLSKTAESIGVTSAVTLAQMKANKKFKALLDETLLFVKQQKEEAINYFTNNTLLMMNRGSSVDQILQEFKDKAGANKNKAKFLARNQLSNFNAVMNRTRLETLGITKVIWKATMDGERTRESHQDRHNKIFDITKGCYSSKDGKYLIPAASYNCRCVARIVLDGDKIK</sequence>
<dbReference type="EMBL" id="CP043550">
    <property type="protein sequence ID" value="QEO57571.1"/>
    <property type="molecule type" value="Genomic_DNA"/>
</dbReference>
<keyword evidence="3" id="KW-1185">Reference proteome</keyword>
<dbReference type="NCBIfam" id="TIGR01641">
    <property type="entry name" value="phageSPP1_gp7"/>
    <property type="match status" value="1"/>
</dbReference>
<proteinExistence type="predicted"/>
<gene>
    <name evidence="2" type="ORF">F0R74_06785</name>
</gene>
<name>A0ABX5ZGK3_9GAMM</name>
<evidence type="ECO:0000259" key="1">
    <source>
        <dbReference type="Pfam" id="PF04233"/>
    </source>
</evidence>
<reference evidence="2 3" key="1">
    <citation type="submission" date="2019-09" db="EMBL/GenBank/DDBJ databases">
        <title>Complete genome sequence of Francisella marina E103-15.</title>
        <authorList>
            <person name="Tekedar H.C."/>
            <person name="Griffin M.J."/>
            <person name="Waldbieser G.C."/>
            <person name="Soto E."/>
        </authorList>
    </citation>
    <scope>NUCLEOTIDE SEQUENCE [LARGE SCALE GENOMIC DNA]</scope>
    <source>
        <strain evidence="2 3">E103-15</strain>
    </source>
</reference>
<accession>A0ABX5ZGK3</accession>
<dbReference type="Pfam" id="PF04233">
    <property type="entry name" value="Phage_Mu_F"/>
    <property type="match status" value="1"/>
</dbReference>
<protein>
    <recommendedName>
        <fullName evidence="1">Phage head morphogenesis domain-containing protein</fullName>
    </recommendedName>
</protein>
<dbReference type="InterPro" id="IPR006528">
    <property type="entry name" value="Phage_head_morphogenesis_dom"/>
</dbReference>
<organism evidence="2 3">
    <name type="scientific">Francisella marina</name>
    <dbReference type="NCBI Taxonomy" id="2249302"/>
    <lineage>
        <taxon>Bacteria</taxon>
        <taxon>Pseudomonadati</taxon>
        <taxon>Pseudomonadota</taxon>
        <taxon>Gammaproteobacteria</taxon>
        <taxon>Thiotrichales</taxon>
        <taxon>Francisellaceae</taxon>
        <taxon>Francisella</taxon>
    </lineage>
</organism>
<dbReference type="Proteomes" id="UP000322509">
    <property type="component" value="Chromosome"/>
</dbReference>
<evidence type="ECO:0000313" key="2">
    <source>
        <dbReference type="EMBL" id="QEO57571.1"/>
    </source>
</evidence>
<evidence type="ECO:0000313" key="3">
    <source>
        <dbReference type="Proteomes" id="UP000322509"/>
    </source>
</evidence>
<feature type="domain" description="Phage head morphogenesis" evidence="1">
    <location>
        <begin position="152"/>
        <end position="254"/>
    </location>
</feature>